<dbReference type="InterPro" id="IPR021122">
    <property type="entry name" value="RNA_ligase_dom_REL/Rnl2"/>
</dbReference>
<organism evidence="2 3">
    <name type="scientific">Chitinimonas prasina</name>
    <dbReference type="NCBI Taxonomy" id="1434937"/>
    <lineage>
        <taxon>Bacteria</taxon>
        <taxon>Pseudomonadati</taxon>
        <taxon>Pseudomonadota</taxon>
        <taxon>Betaproteobacteria</taxon>
        <taxon>Neisseriales</taxon>
        <taxon>Chitinibacteraceae</taxon>
        <taxon>Chitinimonas</taxon>
    </lineage>
</organism>
<comment type="caution">
    <text evidence="2">The sequence shown here is derived from an EMBL/GenBank/DDBJ whole genome shotgun (WGS) entry which is preliminary data.</text>
</comment>
<gene>
    <name evidence="2" type="ORF">GCM10007907_35240</name>
</gene>
<dbReference type="InterPro" id="IPR052732">
    <property type="entry name" value="Cell-binding_unc_protein"/>
</dbReference>
<dbReference type="RefSeq" id="WP_284197803.1">
    <property type="nucleotide sequence ID" value="NZ_BSOG01000005.1"/>
</dbReference>
<dbReference type="EMBL" id="BSOG01000005">
    <property type="protein sequence ID" value="GLR14734.1"/>
    <property type="molecule type" value="Genomic_DNA"/>
</dbReference>
<dbReference type="Pfam" id="PF09414">
    <property type="entry name" value="RNA_ligase"/>
    <property type="match status" value="1"/>
</dbReference>
<dbReference type="Proteomes" id="UP001156706">
    <property type="component" value="Unassembled WGS sequence"/>
</dbReference>
<dbReference type="PANTHER" id="PTHR43883">
    <property type="entry name" value="SLR0207 PROTEIN"/>
    <property type="match status" value="1"/>
</dbReference>
<sequence length="289" mass="32868">MTTQSLFEVRNLDLLKYPRTPHLQGSRLQAGDEGHDQVPYSALAGRYIVVEEKLDGGNAGLSFSAGGELLLQSRGHYLSGGGRERQFNLYKRWATAHEQSLLAGLEDRYLMFGEWLHKKHSVFYDCLPHYFCEFDIWDWSRQCFLATAERHALLAGMPVLPVPVLYAGEAPRRLDTLLDLLQPSLARTADWRMAFEADVRLGGLDLPLAWRQTDRSDLAEGLYIKVEEDGRTVARYKWVRRDFVQTILDSGRHHAEQPYIANRLAPGVDLFAPQLSHGWAGQLEAVWTC</sequence>
<feature type="domain" description="RNA ligase" evidence="1">
    <location>
        <begin position="47"/>
        <end position="239"/>
    </location>
</feature>
<reference evidence="3" key="1">
    <citation type="journal article" date="2019" name="Int. J. Syst. Evol. Microbiol.">
        <title>The Global Catalogue of Microorganisms (GCM) 10K type strain sequencing project: providing services to taxonomists for standard genome sequencing and annotation.</title>
        <authorList>
            <consortium name="The Broad Institute Genomics Platform"/>
            <consortium name="The Broad Institute Genome Sequencing Center for Infectious Disease"/>
            <person name="Wu L."/>
            <person name="Ma J."/>
        </authorList>
    </citation>
    <scope>NUCLEOTIDE SEQUENCE [LARGE SCALE GENOMIC DNA]</scope>
    <source>
        <strain evidence="3">NBRC 110044</strain>
    </source>
</reference>
<dbReference type="Gene3D" id="3.30.470.30">
    <property type="entry name" value="DNA ligase/mRNA capping enzyme"/>
    <property type="match status" value="1"/>
</dbReference>
<proteinExistence type="predicted"/>
<evidence type="ECO:0000313" key="3">
    <source>
        <dbReference type="Proteomes" id="UP001156706"/>
    </source>
</evidence>
<keyword evidence="3" id="KW-1185">Reference proteome</keyword>
<evidence type="ECO:0000313" key="2">
    <source>
        <dbReference type="EMBL" id="GLR14734.1"/>
    </source>
</evidence>
<dbReference type="GO" id="GO:0016874">
    <property type="term" value="F:ligase activity"/>
    <property type="evidence" value="ECO:0007669"/>
    <property type="project" value="UniProtKB-KW"/>
</dbReference>
<protein>
    <submittedName>
        <fullName evidence="2">DNA ligase III</fullName>
    </submittedName>
</protein>
<dbReference type="SUPFAM" id="SSF56091">
    <property type="entry name" value="DNA ligase/mRNA capping enzyme, catalytic domain"/>
    <property type="match status" value="1"/>
</dbReference>
<name>A0ABQ5YLA1_9NEIS</name>
<keyword evidence="2" id="KW-0436">Ligase</keyword>
<accession>A0ABQ5YLA1</accession>
<dbReference type="PANTHER" id="PTHR43883:SF1">
    <property type="entry name" value="GLUCONOKINASE"/>
    <property type="match status" value="1"/>
</dbReference>
<evidence type="ECO:0000259" key="1">
    <source>
        <dbReference type="Pfam" id="PF09414"/>
    </source>
</evidence>